<accession>A0A5J4R852</accession>
<dbReference type="InterPro" id="IPR012910">
    <property type="entry name" value="Plug_dom"/>
</dbReference>
<dbReference type="Gene3D" id="2.170.130.10">
    <property type="entry name" value="TonB-dependent receptor, plug domain"/>
    <property type="match status" value="1"/>
</dbReference>
<evidence type="ECO:0000256" key="2">
    <source>
        <dbReference type="ARBA" id="ARBA00022448"/>
    </source>
</evidence>
<comment type="caution">
    <text evidence="8">The sequence shown here is derived from an EMBL/GenBank/DDBJ whole genome shotgun (WGS) entry which is preliminary data.</text>
</comment>
<dbReference type="Gene3D" id="2.40.170.20">
    <property type="entry name" value="TonB-dependent receptor, beta-barrel domain"/>
    <property type="match status" value="1"/>
</dbReference>
<keyword evidence="6" id="KW-0998">Cell outer membrane</keyword>
<dbReference type="AlphaFoldDB" id="A0A5J4R852"/>
<dbReference type="Pfam" id="PF13715">
    <property type="entry name" value="CarbopepD_reg_2"/>
    <property type="match status" value="1"/>
</dbReference>
<dbReference type="GO" id="GO:0044718">
    <property type="term" value="P:siderophore transmembrane transport"/>
    <property type="evidence" value="ECO:0007669"/>
    <property type="project" value="TreeGrafter"/>
</dbReference>
<evidence type="ECO:0000256" key="3">
    <source>
        <dbReference type="ARBA" id="ARBA00022692"/>
    </source>
</evidence>
<dbReference type="EMBL" id="SNRY01001597">
    <property type="protein sequence ID" value="KAA6329775.1"/>
    <property type="molecule type" value="Genomic_DNA"/>
</dbReference>
<sequence length="1099" mass="120173">MMKKLIYVLLCFAGSVSMGTAVAQNNTRVTGTIIFAEDGEPITGASVMVKGTSIGTITNLDGQFDLNVPSSTKTLVISYVGMVAQEVTIRPNMKVFMNSNTQNLDEIVVTALGISRDKKTLGYAVQQVGGDEINKAKGSNFVTGLSGKVSGLQIKNTTNFGGSINILIRGASSLTQNNQALFVVDGVPIDNSTVNNAGQLEGRAGYDYGNTASDINPNDIESISVLKGAAATALYGSRAASGVILVITKKGSTAIKKPVVRLSSNVTLSSIDKTTIPDYQHEYGAGYGKNYASLDGFFDLDDVDGDGVADLVVPYREDASRGGRLDGTLVYQWDSFYPSSPNYGKKTPYVASANGPDTFFETSVSLTNSIDISGGSDVSSYRFAYTNTDQNGTMPNSLLKRNNATFTGTYDILKNLTITSSANYIHTYTKGRPSTGYKNNITSMFRQWYQANVDIKQLETLYKTTKTNATWNRKAWNNSAPAYWDNSYFVRYESYEDDVRERLIGYAKFDWKITDFLNVMGRYAVDTYSYIQEERKAAGSIAGELGVGRPTVSSGYARLNRSFIETNFDLLANFHKKLNSDFDLTALAGLNIRRNTLNQVYVSTNNGLAVPGVYALSNSVDPMLPPEELYERIGINGVFGSVSLGYKSTLYVESTIRRDQASTLPKEENAYYYPSVTGSFVFSNLVKRDWLSFGKLRLNFAEVGNSAPALKVKDTYSNIAPFSGTSMITVPDTKNNPYLKPERQQAYEVGLEANFFNNRIGFDMALYKNQTLDQLVPISISYATGYNSKWINAGEIENKGMELSVFGVPVKTKNFSWDVKLNWASNRNKVVSLYTDEAGNEVTNLQLGSLQGGVTINARVGEPYGVISGKDYVYLNGEKVIDKNGIYQFSPENDKVLGNVNPNWTGGLSNTFTYKNLSLSFLIDMQKGGSVFSLDMYYGLATGIYKESVGLNDLGNPKRDMIVWADNSDHSKGYAPNSGGTVYPGVQADGSPNTIRVDESSYVSDGYKAKPNAAFVYDASFIKLREVSITYNLPKPLLARTHCLSAASLSLVGSNLWIIHKNLPYADPEASQSSGNIQGWQSGVLPTERNFGLTLNVQF</sequence>
<dbReference type="InterPro" id="IPR037066">
    <property type="entry name" value="Plug_dom_sf"/>
</dbReference>
<feature type="domain" description="TonB-dependent receptor plug" evidence="7">
    <location>
        <begin position="118"/>
        <end position="243"/>
    </location>
</feature>
<dbReference type="InterPro" id="IPR039426">
    <property type="entry name" value="TonB-dep_rcpt-like"/>
</dbReference>
<dbReference type="SUPFAM" id="SSF49464">
    <property type="entry name" value="Carboxypeptidase regulatory domain-like"/>
    <property type="match status" value="1"/>
</dbReference>
<dbReference type="NCBIfam" id="TIGR04056">
    <property type="entry name" value="OMP_RagA_SusC"/>
    <property type="match status" value="1"/>
</dbReference>
<name>A0A5J4R852_9ZZZZ</name>
<comment type="subcellular location">
    <subcellularLocation>
        <location evidence="1">Cell outer membrane</location>
        <topology evidence="1">Multi-pass membrane protein</topology>
    </subcellularLocation>
</comment>
<evidence type="ECO:0000256" key="4">
    <source>
        <dbReference type="ARBA" id="ARBA00022729"/>
    </source>
</evidence>
<dbReference type="InterPro" id="IPR036942">
    <property type="entry name" value="Beta-barrel_TonB_sf"/>
</dbReference>
<reference evidence="8" key="1">
    <citation type="submission" date="2019-03" db="EMBL/GenBank/DDBJ databases">
        <title>Single cell metagenomics reveals metabolic interactions within the superorganism composed of flagellate Streblomastix strix and complex community of Bacteroidetes bacteria on its surface.</title>
        <authorList>
            <person name="Treitli S.C."/>
            <person name="Kolisko M."/>
            <person name="Husnik F."/>
            <person name="Keeling P."/>
            <person name="Hampl V."/>
        </authorList>
    </citation>
    <scope>NUCLEOTIDE SEQUENCE</scope>
    <source>
        <strain evidence="8">STM</strain>
    </source>
</reference>
<keyword evidence="8" id="KW-0675">Receptor</keyword>
<evidence type="ECO:0000256" key="1">
    <source>
        <dbReference type="ARBA" id="ARBA00004571"/>
    </source>
</evidence>
<protein>
    <submittedName>
        <fullName evidence="8">TonB-dependent receptor SusC</fullName>
    </submittedName>
</protein>
<keyword evidence="4" id="KW-0732">Signal</keyword>
<dbReference type="InterPro" id="IPR008969">
    <property type="entry name" value="CarboxyPept-like_regulatory"/>
</dbReference>
<dbReference type="GO" id="GO:0015344">
    <property type="term" value="F:siderophore uptake transmembrane transporter activity"/>
    <property type="evidence" value="ECO:0007669"/>
    <property type="project" value="TreeGrafter"/>
</dbReference>
<dbReference type="InterPro" id="IPR023996">
    <property type="entry name" value="TonB-dep_OMP_SusC/RagA"/>
</dbReference>
<evidence type="ECO:0000259" key="7">
    <source>
        <dbReference type="Pfam" id="PF07715"/>
    </source>
</evidence>
<dbReference type="PANTHER" id="PTHR30069:SF29">
    <property type="entry name" value="HEMOGLOBIN AND HEMOGLOBIN-HAPTOGLOBIN-BINDING PROTEIN 1-RELATED"/>
    <property type="match status" value="1"/>
</dbReference>
<dbReference type="SUPFAM" id="SSF56935">
    <property type="entry name" value="Porins"/>
    <property type="match status" value="1"/>
</dbReference>
<gene>
    <name evidence="8" type="ORF">EZS27_021447</name>
</gene>
<evidence type="ECO:0000313" key="8">
    <source>
        <dbReference type="EMBL" id="KAA6329775.1"/>
    </source>
</evidence>
<dbReference type="PROSITE" id="PS52016">
    <property type="entry name" value="TONB_DEPENDENT_REC_3"/>
    <property type="match status" value="1"/>
</dbReference>
<keyword evidence="3" id="KW-0812">Transmembrane</keyword>
<dbReference type="InterPro" id="IPR023997">
    <property type="entry name" value="TonB-dep_OMP_SusC/RagA_CS"/>
</dbReference>
<evidence type="ECO:0000256" key="6">
    <source>
        <dbReference type="ARBA" id="ARBA00023237"/>
    </source>
</evidence>
<keyword evidence="5" id="KW-0472">Membrane</keyword>
<dbReference type="GO" id="GO:0009279">
    <property type="term" value="C:cell outer membrane"/>
    <property type="evidence" value="ECO:0007669"/>
    <property type="project" value="UniProtKB-SubCell"/>
</dbReference>
<dbReference type="NCBIfam" id="TIGR04057">
    <property type="entry name" value="SusC_RagA_signa"/>
    <property type="match status" value="1"/>
</dbReference>
<organism evidence="8">
    <name type="scientific">termite gut metagenome</name>
    <dbReference type="NCBI Taxonomy" id="433724"/>
    <lineage>
        <taxon>unclassified sequences</taxon>
        <taxon>metagenomes</taxon>
        <taxon>organismal metagenomes</taxon>
    </lineage>
</organism>
<dbReference type="PANTHER" id="PTHR30069">
    <property type="entry name" value="TONB-DEPENDENT OUTER MEMBRANE RECEPTOR"/>
    <property type="match status" value="1"/>
</dbReference>
<proteinExistence type="predicted"/>
<evidence type="ECO:0000256" key="5">
    <source>
        <dbReference type="ARBA" id="ARBA00023136"/>
    </source>
</evidence>
<dbReference type="Gene3D" id="2.60.40.1120">
    <property type="entry name" value="Carboxypeptidase-like, regulatory domain"/>
    <property type="match status" value="1"/>
</dbReference>
<keyword evidence="2" id="KW-0813">Transport</keyword>
<dbReference type="Pfam" id="PF07715">
    <property type="entry name" value="Plug"/>
    <property type="match status" value="1"/>
</dbReference>